<dbReference type="CDD" id="cd05120">
    <property type="entry name" value="APH_ChoK_like"/>
    <property type="match status" value="1"/>
</dbReference>
<name>A0A1D9QML6_SCLS1</name>
<gene>
    <name evidence="2" type="ORF">sscle_16g109540</name>
</gene>
<feature type="domain" description="Aminoglycoside phosphotransferase" evidence="1">
    <location>
        <begin position="8"/>
        <end position="193"/>
    </location>
</feature>
<organism evidence="2 3">
    <name type="scientific">Sclerotinia sclerotiorum (strain ATCC 18683 / 1980 / Ss-1)</name>
    <name type="common">White mold</name>
    <name type="synonym">Whetzelinia sclerotiorum</name>
    <dbReference type="NCBI Taxonomy" id="665079"/>
    <lineage>
        <taxon>Eukaryota</taxon>
        <taxon>Fungi</taxon>
        <taxon>Dikarya</taxon>
        <taxon>Ascomycota</taxon>
        <taxon>Pezizomycotina</taxon>
        <taxon>Leotiomycetes</taxon>
        <taxon>Helotiales</taxon>
        <taxon>Sclerotiniaceae</taxon>
        <taxon>Sclerotinia</taxon>
    </lineage>
</organism>
<reference evidence="3" key="1">
    <citation type="journal article" date="2017" name="Genome Biol. Evol.">
        <title>The complete genome sequence of the phytopathogenic fungus Sclerotinia sclerotiorum reveals insights into the genome architecture of broad host range pathogens.</title>
        <authorList>
            <person name="Derbyshire M."/>
            <person name="Denton-Giles M."/>
            <person name="Hegedus D."/>
            <person name="Seifbarghy S."/>
            <person name="Rollins J."/>
            <person name="van Kan J."/>
            <person name="Seidl M.F."/>
            <person name="Faino L."/>
            <person name="Mbengue M."/>
            <person name="Navaud O."/>
            <person name="Raffaele S."/>
            <person name="Hammond-Kosack K."/>
            <person name="Heard S."/>
            <person name="Oliver R."/>
        </authorList>
    </citation>
    <scope>NUCLEOTIDE SEQUENCE [LARGE SCALE GENOMIC DNA]</scope>
    <source>
        <strain evidence="3">ATCC 18683 / 1980 / Ss-1</strain>
    </source>
</reference>
<dbReference type="InterPro" id="IPR002575">
    <property type="entry name" value="Aminoglycoside_PTrfase"/>
</dbReference>
<proteinExistence type="predicted"/>
<evidence type="ECO:0000259" key="1">
    <source>
        <dbReference type="Pfam" id="PF01636"/>
    </source>
</evidence>
<dbReference type="VEuPathDB" id="FungiDB:sscle_16g109540"/>
<dbReference type="Proteomes" id="UP000177798">
    <property type="component" value="Chromosome 16"/>
</dbReference>
<evidence type="ECO:0000313" key="3">
    <source>
        <dbReference type="Proteomes" id="UP000177798"/>
    </source>
</evidence>
<dbReference type="EMBL" id="CP017829">
    <property type="protein sequence ID" value="APA16184.1"/>
    <property type="molecule type" value="Genomic_DNA"/>
</dbReference>
<dbReference type="OrthoDB" id="2906425at2759"/>
<dbReference type="PANTHER" id="PTHR21310">
    <property type="entry name" value="AMINOGLYCOSIDE PHOSPHOTRANSFERASE-RELATED-RELATED"/>
    <property type="match status" value="1"/>
</dbReference>
<dbReference type="InterPro" id="IPR011009">
    <property type="entry name" value="Kinase-like_dom_sf"/>
</dbReference>
<accession>A0A1D9QML6</accession>
<dbReference type="AlphaFoldDB" id="A0A1D9QML6"/>
<dbReference type="Pfam" id="PF01636">
    <property type="entry name" value="APH"/>
    <property type="match status" value="1"/>
</dbReference>
<evidence type="ECO:0000313" key="2">
    <source>
        <dbReference type="EMBL" id="APA16184.1"/>
    </source>
</evidence>
<protein>
    <recommendedName>
        <fullName evidence="1">Aminoglycoside phosphotransferase domain-containing protein</fullName>
    </recommendedName>
</protein>
<sequence>MVERYTSIPAPRNVDVVQDSSQGLSYLVMTRLRGENFRDSFHLMSYAERNQFIDEVRECVSQMRRIPRTTYTSCLFSDTLGGLIYDHLTPNRTGGPFNHELELNAYMYSEVGGGQTLAEIYGGEEKIPNGHQSVFTHSDFHYSNLLVDQGRFCGIIDWECADFKPEYWEFTHAGFGSWGCKYEMSLWRRIFGNQYDEILEMEERRWRYDPIF</sequence>
<dbReference type="PANTHER" id="PTHR21310:SF54">
    <property type="entry name" value="AMINOGLYCOSIDE PHOSPHOTRANSFERASE DOMAIN-CONTAINING PROTEIN"/>
    <property type="match status" value="1"/>
</dbReference>
<dbReference type="InterPro" id="IPR051678">
    <property type="entry name" value="AGP_Transferase"/>
</dbReference>
<dbReference type="Gene3D" id="3.90.1200.10">
    <property type="match status" value="1"/>
</dbReference>
<dbReference type="SUPFAM" id="SSF56112">
    <property type="entry name" value="Protein kinase-like (PK-like)"/>
    <property type="match status" value="1"/>
</dbReference>